<name>A0A167Q6R1_CALVF</name>
<dbReference type="Proteomes" id="UP000076738">
    <property type="component" value="Unassembled WGS sequence"/>
</dbReference>
<feature type="region of interest" description="Disordered" evidence="1">
    <location>
        <begin position="99"/>
        <end position="123"/>
    </location>
</feature>
<evidence type="ECO:0000313" key="2">
    <source>
        <dbReference type="EMBL" id="KZO99468.1"/>
    </source>
</evidence>
<dbReference type="EMBL" id="KV417272">
    <property type="protein sequence ID" value="KZO99468.1"/>
    <property type="molecule type" value="Genomic_DNA"/>
</dbReference>
<evidence type="ECO:0000313" key="3">
    <source>
        <dbReference type="Proteomes" id="UP000076738"/>
    </source>
</evidence>
<accession>A0A167Q6R1</accession>
<keyword evidence="3" id="KW-1185">Reference proteome</keyword>
<sequence length="189" mass="20980">MDPTSCRPERVGGTATSELIIVREAGGCMCSSCRVFIIKPRTFCIFTFPILQGRAFSCQTAYLMQSMHVARRRNGHFGPGHACVVELRPSAFSRLYRQPRTSAPSPFSPSDRSSSAQGKRNPATVTSDIIPLLPMGMRLPFCRPTTRDLLLACTQAHSDTSHFPDIQHGFLLFTVGGFFPRTHMCQRNV</sequence>
<evidence type="ECO:0000256" key="1">
    <source>
        <dbReference type="SAM" id="MobiDB-lite"/>
    </source>
</evidence>
<gene>
    <name evidence="2" type="ORF">CALVIDRAFT_382720</name>
</gene>
<protein>
    <submittedName>
        <fullName evidence="2">Uncharacterized protein</fullName>
    </submittedName>
</protein>
<organism evidence="2 3">
    <name type="scientific">Calocera viscosa (strain TUFC12733)</name>
    <dbReference type="NCBI Taxonomy" id="1330018"/>
    <lineage>
        <taxon>Eukaryota</taxon>
        <taxon>Fungi</taxon>
        <taxon>Dikarya</taxon>
        <taxon>Basidiomycota</taxon>
        <taxon>Agaricomycotina</taxon>
        <taxon>Dacrymycetes</taxon>
        <taxon>Dacrymycetales</taxon>
        <taxon>Dacrymycetaceae</taxon>
        <taxon>Calocera</taxon>
    </lineage>
</organism>
<proteinExistence type="predicted"/>
<feature type="compositionally biased region" description="Low complexity" evidence="1">
    <location>
        <begin position="102"/>
        <end position="115"/>
    </location>
</feature>
<dbReference type="AlphaFoldDB" id="A0A167Q6R1"/>
<reference evidence="2 3" key="1">
    <citation type="journal article" date="2016" name="Mol. Biol. Evol.">
        <title>Comparative Genomics of Early-Diverging Mushroom-Forming Fungi Provides Insights into the Origins of Lignocellulose Decay Capabilities.</title>
        <authorList>
            <person name="Nagy L.G."/>
            <person name="Riley R."/>
            <person name="Tritt A."/>
            <person name="Adam C."/>
            <person name="Daum C."/>
            <person name="Floudas D."/>
            <person name="Sun H."/>
            <person name="Yadav J.S."/>
            <person name="Pangilinan J."/>
            <person name="Larsson K.H."/>
            <person name="Matsuura K."/>
            <person name="Barry K."/>
            <person name="Labutti K."/>
            <person name="Kuo R."/>
            <person name="Ohm R.A."/>
            <person name="Bhattacharya S.S."/>
            <person name="Shirouzu T."/>
            <person name="Yoshinaga Y."/>
            <person name="Martin F.M."/>
            <person name="Grigoriev I.V."/>
            <person name="Hibbett D.S."/>
        </authorList>
    </citation>
    <scope>NUCLEOTIDE SEQUENCE [LARGE SCALE GENOMIC DNA]</scope>
    <source>
        <strain evidence="2 3">TUFC12733</strain>
    </source>
</reference>